<dbReference type="InterPro" id="IPR000536">
    <property type="entry name" value="Nucl_hrmn_rcpt_lig-bd"/>
</dbReference>
<protein>
    <submittedName>
        <fullName evidence="13">Uncharacterized protein</fullName>
    </submittedName>
</protein>
<dbReference type="PROSITE" id="PS51843">
    <property type="entry name" value="NR_LBD"/>
    <property type="match status" value="1"/>
</dbReference>
<dbReference type="InterPro" id="IPR050234">
    <property type="entry name" value="Nuclear_hormone_rcpt_NR1"/>
</dbReference>
<accession>A0A2T7PY20</accession>
<dbReference type="AlphaFoldDB" id="A0A2T7PY20"/>
<evidence type="ECO:0000313" key="14">
    <source>
        <dbReference type="Proteomes" id="UP000245119"/>
    </source>
</evidence>
<feature type="region of interest" description="Disordered" evidence="10">
    <location>
        <begin position="81"/>
        <end position="102"/>
    </location>
</feature>
<dbReference type="SMART" id="SM00430">
    <property type="entry name" value="HOLI"/>
    <property type="match status" value="1"/>
</dbReference>
<dbReference type="EMBL" id="PZQS01000001">
    <property type="protein sequence ID" value="PVD38325.1"/>
    <property type="molecule type" value="Genomic_DNA"/>
</dbReference>
<dbReference type="FunFam" id="3.30.50.10:FF:000056">
    <property type="entry name" value="Peroxisome proliferator-activated receptor gamma"/>
    <property type="match status" value="1"/>
</dbReference>
<dbReference type="SUPFAM" id="SSF48508">
    <property type="entry name" value="Nuclear receptor ligand-binding domain"/>
    <property type="match status" value="1"/>
</dbReference>
<dbReference type="GO" id="GO:0000978">
    <property type="term" value="F:RNA polymerase II cis-regulatory region sequence-specific DNA binding"/>
    <property type="evidence" value="ECO:0007669"/>
    <property type="project" value="TreeGrafter"/>
</dbReference>
<dbReference type="GO" id="GO:0004879">
    <property type="term" value="F:nuclear receptor activity"/>
    <property type="evidence" value="ECO:0007669"/>
    <property type="project" value="TreeGrafter"/>
</dbReference>
<comment type="similarity">
    <text evidence="9">Belongs to the nuclear hormone receptor family.</text>
</comment>
<evidence type="ECO:0000256" key="10">
    <source>
        <dbReference type="SAM" id="MobiDB-lite"/>
    </source>
</evidence>
<keyword evidence="3 9" id="KW-0862">Zinc</keyword>
<reference evidence="13 14" key="1">
    <citation type="submission" date="2018-04" db="EMBL/GenBank/DDBJ databases">
        <title>The genome of golden apple snail Pomacea canaliculata provides insight into stress tolerance and invasive adaptation.</title>
        <authorList>
            <person name="Liu C."/>
            <person name="Liu B."/>
            <person name="Ren Y."/>
            <person name="Zhang Y."/>
            <person name="Wang H."/>
            <person name="Li S."/>
            <person name="Jiang F."/>
            <person name="Yin L."/>
            <person name="Zhang G."/>
            <person name="Qian W."/>
            <person name="Fan W."/>
        </authorList>
    </citation>
    <scope>NUCLEOTIDE SEQUENCE [LARGE SCALE GENOMIC DNA]</scope>
    <source>
        <strain evidence="13">SZHN2017</strain>
        <tissue evidence="13">Muscle</tissue>
    </source>
</reference>
<evidence type="ECO:0000256" key="5">
    <source>
        <dbReference type="ARBA" id="ARBA00023125"/>
    </source>
</evidence>
<proteinExistence type="inferred from homology"/>
<name>A0A2T7PY20_POMCA</name>
<evidence type="ECO:0000256" key="1">
    <source>
        <dbReference type="ARBA" id="ARBA00022723"/>
    </source>
</evidence>
<organism evidence="13 14">
    <name type="scientific">Pomacea canaliculata</name>
    <name type="common">Golden apple snail</name>
    <dbReference type="NCBI Taxonomy" id="400727"/>
    <lineage>
        <taxon>Eukaryota</taxon>
        <taxon>Metazoa</taxon>
        <taxon>Spiralia</taxon>
        <taxon>Lophotrochozoa</taxon>
        <taxon>Mollusca</taxon>
        <taxon>Gastropoda</taxon>
        <taxon>Caenogastropoda</taxon>
        <taxon>Architaenioglossa</taxon>
        <taxon>Ampullarioidea</taxon>
        <taxon>Ampullariidae</taxon>
        <taxon>Pomacea</taxon>
    </lineage>
</organism>
<keyword evidence="4 9" id="KW-0805">Transcription regulation</keyword>
<keyword evidence="5 9" id="KW-0238">DNA-binding</keyword>
<dbReference type="Pfam" id="PF00105">
    <property type="entry name" value="zf-C4"/>
    <property type="match status" value="1"/>
</dbReference>
<dbReference type="Gene3D" id="1.10.565.10">
    <property type="entry name" value="Retinoid X Receptor"/>
    <property type="match status" value="1"/>
</dbReference>
<evidence type="ECO:0000259" key="11">
    <source>
        <dbReference type="PROSITE" id="PS51030"/>
    </source>
</evidence>
<evidence type="ECO:0000256" key="2">
    <source>
        <dbReference type="ARBA" id="ARBA00022771"/>
    </source>
</evidence>
<comment type="caution">
    <text evidence="13">The sequence shown here is derived from an EMBL/GenBank/DDBJ whole genome shotgun (WGS) entry which is preliminary data.</text>
</comment>
<dbReference type="PRINTS" id="PR00398">
    <property type="entry name" value="STRDHORMONER"/>
</dbReference>
<dbReference type="Proteomes" id="UP000245119">
    <property type="component" value="Linkage Group LG1"/>
</dbReference>
<dbReference type="SUPFAM" id="SSF57716">
    <property type="entry name" value="Glucocorticoid receptor-like (DNA-binding domain)"/>
    <property type="match status" value="1"/>
</dbReference>
<dbReference type="GO" id="GO:0000122">
    <property type="term" value="P:negative regulation of transcription by RNA polymerase II"/>
    <property type="evidence" value="ECO:0007669"/>
    <property type="project" value="TreeGrafter"/>
</dbReference>
<dbReference type="GO" id="GO:0030154">
    <property type="term" value="P:cell differentiation"/>
    <property type="evidence" value="ECO:0007669"/>
    <property type="project" value="TreeGrafter"/>
</dbReference>
<dbReference type="PRINTS" id="PR00047">
    <property type="entry name" value="STROIDFINGER"/>
</dbReference>
<evidence type="ECO:0000256" key="7">
    <source>
        <dbReference type="ARBA" id="ARBA00023170"/>
    </source>
</evidence>
<keyword evidence="2 9" id="KW-0863">Zinc-finger</keyword>
<feature type="domain" description="Nuclear receptor" evidence="11">
    <location>
        <begin position="130"/>
        <end position="206"/>
    </location>
</feature>
<dbReference type="PROSITE" id="PS00031">
    <property type="entry name" value="NUCLEAR_REC_DBD_1"/>
    <property type="match status" value="1"/>
</dbReference>
<keyword evidence="8 9" id="KW-0539">Nucleus</keyword>
<dbReference type="GO" id="GO:0005634">
    <property type="term" value="C:nucleus"/>
    <property type="evidence" value="ECO:0007669"/>
    <property type="project" value="UniProtKB-SubCell"/>
</dbReference>
<evidence type="ECO:0000256" key="9">
    <source>
        <dbReference type="RuleBase" id="RU004334"/>
    </source>
</evidence>
<dbReference type="GO" id="GO:0019216">
    <property type="term" value="P:regulation of lipid metabolic process"/>
    <property type="evidence" value="ECO:0007669"/>
    <property type="project" value="TreeGrafter"/>
</dbReference>
<dbReference type="InterPro" id="IPR001628">
    <property type="entry name" value="Znf_hrmn_rcpt"/>
</dbReference>
<dbReference type="PROSITE" id="PS51030">
    <property type="entry name" value="NUCLEAR_REC_DBD_2"/>
    <property type="match status" value="1"/>
</dbReference>
<dbReference type="PANTHER" id="PTHR24082:SF497">
    <property type="entry name" value="PEROXISOME PROLIFERATOR-ACTIVATED RECEPTOR GAMMA-LIKE"/>
    <property type="match status" value="1"/>
</dbReference>
<dbReference type="Pfam" id="PF00104">
    <property type="entry name" value="Hormone_recep"/>
    <property type="match status" value="1"/>
</dbReference>
<evidence type="ECO:0000256" key="3">
    <source>
        <dbReference type="ARBA" id="ARBA00022833"/>
    </source>
</evidence>
<dbReference type="GO" id="GO:0009755">
    <property type="term" value="P:hormone-mediated signaling pathway"/>
    <property type="evidence" value="ECO:0007669"/>
    <property type="project" value="TreeGrafter"/>
</dbReference>
<keyword evidence="14" id="KW-1185">Reference proteome</keyword>
<dbReference type="InterPro" id="IPR013088">
    <property type="entry name" value="Znf_NHR/GATA"/>
</dbReference>
<evidence type="ECO:0000259" key="12">
    <source>
        <dbReference type="PROSITE" id="PS51843"/>
    </source>
</evidence>
<dbReference type="Gene3D" id="3.30.50.10">
    <property type="entry name" value="Erythroid Transcription Factor GATA-1, subunit A"/>
    <property type="match status" value="1"/>
</dbReference>
<feature type="domain" description="NR LBD" evidence="12">
    <location>
        <begin position="284"/>
        <end position="502"/>
    </location>
</feature>
<evidence type="ECO:0000313" key="13">
    <source>
        <dbReference type="EMBL" id="PVD38325.1"/>
    </source>
</evidence>
<dbReference type="InterPro" id="IPR001723">
    <property type="entry name" value="Nuclear_hrmn_rcpt"/>
</dbReference>
<gene>
    <name evidence="13" type="ORF">C0Q70_00937</name>
</gene>
<dbReference type="InterPro" id="IPR035500">
    <property type="entry name" value="NHR-like_dom_sf"/>
</dbReference>
<keyword evidence="1 9" id="KW-0479">Metal-binding</keyword>
<dbReference type="SMART" id="SM00399">
    <property type="entry name" value="ZnF_C4"/>
    <property type="match status" value="1"/>
</dbReference>
<dbReference type="GO" id="GO:0045944">
    <property type="term" value="P:positive regulation of transcription by RNA polymerase II"/>
    <property type="evidence" value="ECO:0007669"/>
    <property type="project" value="TreeGrafter"/>
</dbReference>
<dbReference type="GO" id="GO:0008270">
    <property type="term" value="F:zinc ion binding"/>
    <property type="evidence" value="ECO:0007669"/>
    <property type="project" value="UniProtKB-KW"/>
</dbReference>
<dbReference type="PANTHER" id="PTHR24082">
    <property type="entry name" value="NUCLEAR HORMONE RECEPTOR"/>
    <property type="match status" value="1"/>
</dbReference>
<dbReference type="OrthoDB" id="7634782at2759"/>
<keyword evidence="6 9" id="KW-0804">Transcription</keyword>
<evidence type="ECO:0000256" key="6">
    <source>
        <dbReference type="ARBA" id="ARBA00023163"/>
    </source>
</evidence>
<evidence type="ECO:0000256" key="4">
    <source>
        <dbReference type="ARBA" id="ARBA00023015"/>
    </source>
</evidence>
<comment type="subcellular location">
    <subcellularLocation>
        <location evidence="9">Nucleus</location>
    </subcellularLocation>
</comment>
<evidence type="ECO:0000256" key="8">
    <source>
        <dbReference type="ARBA" id="ARBA00023242"/>
    </source>
</evidence>
<sequence>MRGVCSTFHNHAAPAGGSLNFCTLGVSILPTCIARAARHFFPDTPSAYYAYPVDPSSAMCLEVFAMDSGRETITGTAECQPALSGSATPPSRRYSTPGSSPSYDFCGPRSPNALSDSAKNVKPQYTAELDVLCRICGDRASGFHYGVHSCEGCKGFFRRTLKKQLVYKPCQMGSQCKIDAGTRNKCQYCRYQRCLNAGMSQDAVRFGRMPKTEREKLMADKEELSNTSGKRIVELRSLTDLIKAAFRDVFQKTVFFTPHETVLAGTGSTCPGSTCPGMSNPAFSMDTSMSEVPEVLHALSTEDFYDRDIFWRFQEVIMPVLEASVKFAKRLPGFANLPMPDQIELMKRNGFMVVYLTFHSIVDNDFIRLDTDRGCLRIYRHSPRLCEQLQKLLNRPLMLGDRLRSMRLTSGEMALFAAVLLTSEQPGLCSPKPVEDLQSTDRSSALDLKHNHPKDRLLLAKLLLLIPDLVQIVEEFCEDLKSRVFDRSPEFSKTKPLLREIFDLC</sequence>
<keyword evidence="7 9" id="KW-0675">Receptor</keyword>